<evidence type="ECO:0000313" key="2">
    <source>
        <dbReference type="EMBL" id="KAG8075209.1"/>
    </source>
</evidence>
<accession>A0A8J5SZU1</accession>
<evidence type="ECO:0000313" key="3">
    <source>
        <dbReference type="Proteomes" id="UP000729402"/>
    </source>
</evidence>
<name>A0A8J5SZU1_ZIZPA</name>
<reference evidence="2" key="2">
    <citation type="submission" date="2021-02" db="EMBL/GenBank/DDBJ databases">
        <authorList>
            <person name="Kimball J.A."/>
            <person name="Haas M.W."/>
            <person name="Macchietto M."/>
            <person name="Kono T."/>
            <person name="Duquette J."/>
            <person name="Shao M."/>
        </authorList>
    </citation>
    <scope>NUCLEOTIDE SEQUENCE</scope>
    <source>
        <tissue evidence="2">Fresh leaf tissue</tissue>
    </source>
</reference>
<feature type="compositionally biased region" description="Basic and acidic residues" evidence="1">
    <location>
        <begin position="1"/>
        <end position="12"/>
    </location>
</feature>
<evidence type="ECO:0000256" key="1">
    <source>
        <dbReference type="SAM" id="MobiDB-lite"/>
    </source>
</evidence>
<proteinExistence type="predicted"/>
<comment type="caution">
    <text evidence="2">The sequence shown here is derived from an EMBL/GenBank/DDBJ whole genome shotgun (WGS) entry which is preliminary data.</text>
</comment>
<dbReference type="EMBL" id="JAAALK010000283">
    <property type="protein sequence ID" value="KAG8075209.1"/>
    <property type="molecule type" value="Genomic_DNA"/>
</dbReference>
<organism evidence="2 3">
    <name type="scientific">Zizania palustris</name>
    <name type="common">Northern wild rice</name>
    <dbReference type="NCBI Taxonomy" id="103762"/>
    <lineage>
        <taxon>Eukaryota</taxon>
        <taxon>Viridiplantae</taxon>
        <taxon>Streptophyta</taxon>
        <taxon>Embryophyta</taxon>
        <taxon>Tracheophyta</taxon>
        <taxon>Spermatophyta</taxon>
        <taxon>Magnoliopsida</taxon>
        <taxon>Liliopsida</taxon>
        <taxon>Poales</taxon>
        <taxon>Poaceae</taxon>
        <taxon>BOP clade</taxon>
        <taxon>Oryzoideae</taxon>
        <taxon>Oryzeae</taxon>
        <taxon>Zizaniinae</taxon>
        <taxon>Zizania</taxon>
    </lineage>
</organism>
<keyword evidence="3" id="KW-1185">Reference proteome</keyword>
<feature type="region of interest" description="Disordered" evidence="1">
    <location>
        <begin position="1"/>
        <end position="86"/>
    </location>
</feature>
<reference evidence="2" key="1">
    <citation type="journal article" date="2021" name="bioRxiv">
        <title>Whole Genome Assembly and Annotation of Northern Wild Rice, Zizania palustris L., Supports a Whole Genome Duplication in the Zizania Genus.</title>
        <authorList>
            <person name="Haas M."/>
            <person name="Kono T."/>
            <person name="Macchietto M."/>
            <person name="Millas R."/>
            <person name="McGilp L."/>
            <person name="Shao M."/>
            <person name="Duquette J."/>
            <person name="Hirsch C.N."/>
            <person name="Kimball J."/>
        </authorList>
    </citation>
    <scope>NUCLEOTIDE SEQUENCE</scope>
    <source>
        <tissue evidence="2">Fresh leaf tissue</tissue>
    </source>
</reference>
<dbReference type="AlphaFoldDB" id="A0A8J5SZU1"/>
<gene>
    <name evidence="2" type="ORF">GUJ93_ZPchr0006g45941</name>
</gene>
<sequence>MARHAAGREHEATAPGVAYPTQPLPAGDRFSPSQQLSGWGTCELRLRPPAQHTPVHSHPHPWRSPLPQPSPLASSSLGHSPPPLQGRRVLLFPTTFDTPAIVRPISPWRRVKRGIAGRRRVSSRPGTPDDYEQRRRSTIKNVNKWLDARVDFSSCALPRVLRRRSVFYFYKSSEE</sequence>
<protein>
    <submittedName>
        <fullName evidence="2">Uncharacterized protein</fullName>
    </submittedName>
</protein>
<dbReference type="Proteomes" id="UP000729402">
    <property type="component" value="Unassembled WGS sequence"/>
</dbReference>